<dbReference type="Proteomes" id="UP001320715">
    <property type="component" value="Unassembled WGS sequence"/>
</dbReference>
<dbReference type="PROSITE" id="PS51379">
    <property type="entry name" value="4FE4S_FER_2"/>
    <property type="match status" value="1"/>
</dbReference>
<feature type="domain" description="4Fe-4S ferredoxin-type" evidence="1">
    <location>
        <begin position="155"/>
        <end position="186"/>
    </location>
</feature>
<accession>A0ABT1CMJ3</accession>
<evidence type="ECO:0000313" key="3">
    <source>
        <dbReference type="Proteomes" id="UP001320715"/>
    </source>
</evidence>
<sequence length="237" mass="25177">MGGLVADADPVSAIAAALEPSGLVPRGWFVTEPGLAPLLSDGASARAICLVGHFGGGFWPVFKAWWQNHPGLSEPLDSWSRAVIDPVTATLGCEAVYPSDRPWYPFQQWAMAAEGLKASPLGMLVHPEFGLWHGYRGAMLMDEFALERLGNRAPSGPPVAMHPCEGCAEKPCLSACPVNAFTGSGFAAADCRRFLASEAGLSTCMDVGCQARDACPVGRRHRYSADQVRFHMAAFGG</sequence>
<evidence type="ECO:0000259" key="1">
    <source>
        <dbReference type="PROSITE" id="PS51379"/>
    </source>
</evidence>
<dbReference type="RefSeq" id="WP_252914796.1">
    <property type="nucleotide sequence ID" value="NZ_JAAAML010000001.1"/>
</dbReference>
<dbReference type="EMBL" id="JAAAML010000001">
    <property type="protein sequence ID" value="MCO6407430.1"/>
    <property type="molecule type" value="Genomic_DNA"/>
</dbReference>
<evidence type="ECO:0000313" key="2">
    <source>
        <dbReference type="EMBL" id="MCO6407430.1"/>
    </source>
</evidence>
<reference evidence="2 3" key="1">
    <citation type="submission" date="2020-01" db="EMBL/GenBank/DDBJ databases">
        <title>Genomes of bacteria type strains.</title>
        <authorList>
            <person name="Chen J."/>
            <person name="Zhu S."/>
            <person name="Yang J."/>
        </authorList>
    </citation>
    <scope>NUCLEOTIDE SEQUENCE [LARGE SCALE GENOMIC DNA]</scope>
    <source>
        <strain evidence="2 3">DSM 16655</strain>
    </source>
</reference>
<comment type="caution">
    <text evidence="2">The sequence shown here is derived from an EMBL/GenBank/DDBJ whole genome shotgun (WGS) entry which is preliminary data.</text>
</comment>
<keyword evidence="3" id="KW-1185">Reference proteome</keyword>
<protein>
    <submittedName>
        <fullName evidence="2">Ferredoxin</fullName>
    </submittedName>
</protein>
<name>A0ABT1CMJ3_9HYPH</name>
<organism evidence="2 3">
    <name type="scientific">Hoeflea alexandrii</name>
    <dbReference type="NCBI Taxonomy" id="288436"/>
    <lineage>
        <taxon>Bacteria</taxon>
        <taxon>Pseudomonadati</taxon>
        <taxon>Pseudomonadota</taxon>
        <taxon>Alphaproteobacteria</taxon>
        <taxon>Hyphomicrobiales</taxon>
        <taxon>Rhizobiaceae</taxon>
        <taxon>Hoeflea</taxon>
    </lineage>
</organism>
<dbReference type="InterPro" id="IPR017896">
    <property type="entry name" value="4Fe4S_Fe-S-bd"/>
</dbReference>
<gene>
    <name evidence="2" type="ORF">GTW23_04525</name>
</gene>
<proteinExistence type="predicted"/>